<proteinExistence type="predicted"/>
<protein>
    <submittedName>
        <fullName evidence="2">Uncharacterized protein</fullName>
    </submittedName>
</protein>
<organism evidence="2 3">
    <name type="scientific">Gordonia namibiensis NBRC 108229</name>
    <dbReference type="NCBI Taxonomy" id="1208314"/>
    <lineage>
        <taxon>Bacteria</taxon>
        <taxon>Bacillati</taxon>
        <taxon>Actinomycetota</taxon>
        <taxon>Actinomycetes</taxon>
        <taxon>Mycobacteriales</taxon>
        <taxon>Gordoniaceae</taxon>
        <taxon>Gordonia</taxon>
    </lineage>
</organism>
<evidence type="ECO:0000313" key="2">
    <source>
        <dbReference type="EMBL" id="GAC02504.1"/>
    </source>
</evidence>
<feature type="region of interest" description="Disordered" evidence="1">
    <location>
        <begin position="30"/>
        <end position="66"/>
    </location>
</feature>
<evidence type="ECO:0000313" key="3">
    <source>
        <dbReference type="Proteomes" id="UP000035058"/>
    </source>
</evidence>
<dbReference type="EMBL" id="BAHE01000055">
    <property type="protein sequence ID" value="GAC02504.1"/>
    <property type="molecule type" value="Genomic_DNA"/>
</dbReference>
<accession>K6W1U3</accession>
<dbReference type="AlphaFoldDB" id="K6W1U3"/>
<sequence length="80" mass="8235">MAGAGSYTWPERTLPDGNYQLFWGCTAPDSTSGRSTWGTAPFLPTDEFPNEAPTATPATVGAGPSAPECTGSLCLPGIID</sequence>
<feature type="compositionally biased region" description="Low complexity" evidence="1">
    <location>
        <begin position="52"/>
        <end position="66"/>
    </location>
</feature>
<reference evidence="2 3" key="1">
    <citation type="submission" date="2012-08" db="EMBL/GenBank/DDBJ databases">
        <title>Whole genome shotgun sequence of Gordonia namibiensis NBRC 108229.</title>
        <authorList>
            <person name="Isaki-Nakamura S."/>
            <person name="Hosoyama A."/>
            <person name="Tsuchikane K."/>
            <person name="Katsumata H."/>
            <person name="Baba S."/>
            <person name="Yamazaki S."/>
            <person name="Fujita N."/>
        </authorList>
    </citation>
    <scope>NUCLEOTIDE SEQUENCE [LARGE SCALE GENOMIC DNA]</scope>
    <source>
        <strain evidence="2 3">NBRC 108229</strain>
    </source>
</reference>
<name>K6W1U3_9ACTN</name>
<keyword evidence="3" id="KW-1185">Reference proteome</keyword>
<gene>
    <name evidence="2" type="ORF">GONAM_55_00290</name>
</gene>
<evidence type="ECO:0000256" key="1">
    <source>
        <dbReference type="SAM" id="MobiDB-lite"/>
    </source>
</evidence>
<dbReference type="Proteomes" id="UP000035058">
    <property type="component" value="Unassembled WGS sequence"/>
</dbReference>
<comment type="caution">
    <text evidence="2">The sequence shown here is derived from an EMBL/GenBank/DDBJ whole genome shotgun (WGS) entry which is preliminary data.</text>
</comment>